<dbReference type="EMBL" id="WIXE01001301">
    <property type="protein sequence ID" value="KAK5985828.1"/>
    <property type="molecule type" value="Genomic_DNA"/>
</dbReference>
<proteinExistence type="predicted"/>
<dbReference type="Proteomes" id="UP001331761">
    <property type="component" value="Unassembled WGS sequence"/>
</dbReference>
<reference evidence="1 2" key="1">
    <citation type="submission" date="2019-10" db="EMBL/GenBank/DDBJ databases">
        <title>Assembly and Annotation for the nematode Trichostrongylus colubriformis.</title>
        <authorList>
            <person name="Martin J."/>
        </authorList>
    </citation>
    <scope>NUCLEOTIDE SEQUENCE [LARGE SCALE GENOMIC DNA]</scope>
    <source>
        <strain evidence="1">G859</strain>
        <tissue evidence="1">Whole worm</tissue>
    </source>
</reference>
<sequence length="26" mass="3021">GYRITLTFYSRPSSYKDVCGLHTIKD</sequence>
<organism evidence="1 2">
    <name type="scientific">Trichostrongylus colubriformis</name>
    <name type="common">Black scour worm</name>
    <dbReference type="NCBI Taxonomy" id="6319"/>
    <lineage>
        <taxon>Eukaryota</taxon>
        <taxon>Metazoa</taxon>
        <taxon>Ecdysozoa</taxon>
        <taxon>Nematoda</taxon>
        <taxon>Chromadorea</taxon>
        <taxon>Rhabditida</taxon>
        <taxon>Rhabditina</taxon>
        <taxon>Rhabditomorpha</taxon>
        <taxon>Strongyloidea</taxon>
        <taxon>Trichostrongylidae</taxon>
        <taxon>Trichostrongylus</taxon>
    </lineage>
</organism>
<accession>A0AAN8GBI6</accession>
<evidence type="ECO:0000313" key="2">
    <source>
        <dbReference type="Proteomes" id="UP001331761"/>
    </source>
</evidence>
<feature type="non-terminal residue" evidence="1">
    <location>
        <position position="1"/>
    </location>
</feature>
<comment type="caution">
    <text evidence="1">The sequence shown here is derived from an EMBL/GenBank/DDBJ whole genome shotgun (WGS) entry which is preliminary data.</text>
</comment>
<dbReference type="AlphaFoldDB" id="A0AAN8GBI6"/>
<name>A0AAN8GBI6_TRICO</name>
<evidence type="ECO:0000313" key="1">
    <source>
        <dbReference type="EMBL" id="KAK5985828.1"/>
    </source>
</evidence>
<protein>
    <submittedName>
        <fullName evidence="1">Uncharacterized protein</fullName>
    </submittedName>
</protein>
<keyword evidence="2" id="KW-1185">Reference proteome</keyword>
<gene>
    <name evidence="1" type="ORF">GCK32_021100</name>
</gene>